<evidence type="ECO:0000256" key="3">
    <source>
        <dbReference type="ARBA" id="ARBA00022553"/>
    </source>
</evidence>
<keyword evidence="11" id="KW-1185">Reference proteome</keyword>
<dbReference type="EC" id="2.7.13.3" evidence="2"/>
<dbReference type="InterPro" id="IPR036097">
    <property type="entry name" value="HisK_dim/P_sf"/>
</dbReference>
<proteinExistence type="predicted"/>
<evidence type="ECO:0000256" key="5">
    <source>
        <dbReference type="ARBA" id="ARBA00022741"/>
    </source>
</evidence>
<evidence type="ECO:0000256" key="2">
    <source>
        <dbReference type="ARBA" id="ARBA00012438"/>
    </source>
</evidence>
<dbReference type="SUPFAM" id="SSF55874">
    <property type="entry name" value="ATPase domain of HSP90 chaperone/DNA topoisomerase II/histidine kinase"/>
    <property type="match status" value="1"/>
</dbReference>
<dbReference type="Gene3D" id="3.30.565.10">
    <property type="entry name" value="Histidine kinase-like ATPase, C-terminal domain"/>
    <property type="match status" value="1"/>
</dbReference>
<keyword evidence="4" id="KW-0808">Transferase</keyword>
<evidence type="ECO:0000256" key="8">
    <source>
        <dbReference type="ARBA" id="ARBA00023012"/>
    </source>
</evidence>
<dbReference type="InterPro" id="IPR035965">
    <property type="entry name" value="PAS-like_dom_sf"/>
</dbReference>
<dbReference type="CDD" id="cd00075">
    <property type="entry name" value="HATPase"/>
    <property type="match status" value="1"/>
</dbReference>
<dbReference type="PANTHER" id="PTHR43065">
    <property type="entry name" value="SENSOR HISTIDINE KINASE"/>
    <property type="match status" value="1"/>
</dbReference>
<dbReference type="PROSITE" id="PS50109">
    <property type="entry name" value="HIS_KIN"/>
    <property type="match status" value="1"/>
</dbReference>
<name>A0ABY6Z5W5_9BACL</name>
<dbReference type="PANTHER" id="PTHR43065:SF34">
    <property type="entry name" value="SPORULATION KINASE A"/>
    <property type="match status" value="1"/>
</dbReference>
<dbReference type="Pfam" id="PF02518">
    <property type="entry name" value="HATPase_c"/>
    <property type="match status" value="1"/>
</dbReference>
<dbReference type="InterPro" id="IPR003594">
    <property type="entry name" value="HATPase_dom"/>
</dbReference>
<evidence type="ECO:0000313" key="10">
    <source>
        <dbReference type="EMBL" id="WAH38277.1"/>
    </source>
</evidence>
<dbReference type="GO" id="GO:0005524">
    <property type="term" value="F:ATP binding"/>
    <property type="evidence" value="ECO:0007669"/>
    <property type="project" value="UniProtKB-KW"/>
</dbReference>
<keyword evidence="8" id="KW-0902">Two-component regulatory system</keyword>
<dbReference type="SMART" id="SM00387">
    <property type="entry name" value="HATPase_c"/>
    <property type="match status" value="1"/>
</dbReference>
<dbReference type="EMBL" id="CP104064">
    <property type="protein sequence ID" value="WAH38277.1"/>
    <property type="molecule type" value="Genomic_DNA"/>
</dbReference>
<dbReference type="InterPro" id="IPR004358">
    <property type="entry name" value="Sig_transdc_His_kin-like_C"/>
</dbReference>
<dbReference type="InterPro" id="IPR005467">
    <property type="entry name" value="His_kinase_dom"/>
</dbReference>
<evidence type="ECO:0000256" key="1">
    <source>
        <dbReference type="ARBA" id="ARBA00000085"/>
    </source>
</evidence>
<keyword evidence="3" id="KW-0597">Phosphoprotein</keyword>
<dbReference type="InterPro" id="IPR029016">
    <property type="entry name" value="GAF-like_dom_sf"/>
</dbReference>
<dbReference type="Gene3D" id="3.30.450.40">
    <property type="match status" value="1"/>
</dbReference>
<dbReference type="SUPFAM" id="SSF55781">
    <property type="entry name" value="GAF domain-like"/>
    <property type="match status" value="1"/>
</dbReference>
<dbReference type="InterPro" id="IPR003661">
    <property type="entry name" value="HisK_dim/P_dom"/>
</dbReference>
<evidence type="ECO:0000313" key="11">
    <source>
        <dbReference type="Proteomes" id="UP001164803"/>
    </source>
</evidence>
<keyword evidence="6" id="KW-0418">Kinase</keyword>
<dbReference type="CDD" id="cd00082">
    <property type="entry name" value="HisKA"/>
    <property type="match status" value="1"/>
</dbReference>
<dbReference type="Pfam" id="PF13188">
    <property type="entry name" value="PAS_8"/>
    <property type="match status" value="1"/>
</dbReference>
<evidence type="ECO:0000256" key="6">
    <source>
        <dbReference type="ARBA" id="ARBA00022777"/>
    </source>
</evidence>
<dbReference type="SUPFAM" id="SSF55785">
    <property type="entry name" value="PYP-like sensor domain (PAS domain)"/>
    <property type="match status" value="1"/>
</dbReference>
<feature type="domain" description="Histidine kinase" evidence="9">
    <location>
        <begin position="293"/>
        <end position="500"/>
    </location>
</feature>
<dbReference type="RefSeq" id="WP_268045844.1">
    <property type="nucleotide sequence ID" value="NZ_CP104064.1"/>
</dbReference>
<reference evidence="10" key="1">
    <citation type="submission" date="2022-08" db="EMBL/GenBank/DDBJ databases">
        <title>Alicyclobacillus dauci DSM2870, complete genome.</title>
        <authorList>
            <person name="Wang Q."/>
            <person name="Cai R."/>
            <person name="Wang Z."/>
        </authorList>
    </citation>
    <scope>NUCLEOTIDE SEQUENCE</scope>
    <source>
        <strain evidence="10">DSM 28700</strain>
    </source>
</reference>
<keyword evidence="7 10" id="KW-0067">ATP-binding</keyword>
<evidence type="ECO:0000259" key="9">
    <source>
        <dbReference type="PROSITE" id="PS50109"/>
    </source>
</evidence>
<dbReference type="Pfam" id="PF00512">
    <property type="entry name" value="HisKA"/>
    <property type="match status" value="1"/>
</dbReference>
<dbReference type="InterPro" id="IPR036890">
    <property type="entry name" value="HATPase_C_sf"/>
</dbReference>
<organism evidence="10 11">
    <name type="scientific">Alicyclobacillus dauci</name>
    <dbReference type="NCBI Taxonomy" id="1475485"/>
    <lineage>
        <taxon>Bacteria</taxon>
        <taxon>Bacillati</taxon>
        <taxon>Bacillota</taxon>
        <taxon>Bacilli</taxon>
        <taxon>Bacillales</taxon>
        <taxon>Alicyclobacillaceae</taxon>
        <taxon>Alicyclobacillus</taxon>
    </lineage>
</organism>
<comment type="catalytic activity">
    <reaction evidence="1">
        <text>ATP + protein L-histidine = ADP + protein N-phospho-L-histidine.</text>
        <dbReference type="EC" id="2.7.13.3"/>
    </reaction>
</comment>
<sequence>MLDGQALDILQRIVQSRRVKNATNKALKLLVDTIDVNTFFIAVSDGVKNQVIQAYNRNSILVRENANLPLTNSHYNLDCRKDLSSLHINEPREHPGTAVVPFAISLAEGNAVVAPILPEGHDVFGTLCVLDKNPLSLSDAHLELLSFVADMIGNAIDIEVAHYKNTHIHSILQALFKNNPNAVLLFNGEGLVDDVNPACLELFGPFNSNNPLYEYLANIKSRHVETNGPALELKLPDKHGNLLDCLVSILTLSNLELKEGFCVIVQDISAVKRLNDVYSTTERLSTLGQLAAGIAHDIRNPVTIAKGFAQLLLESNLSSQQTSYVELIHSSVQQVENIVTEFLEIGKPHATNMQLCNIAKLLDAVVNMLNAEAALMNVSMFVSKLSNEMIVLGSEHQLKQVLLNVLKNAIEASPKDSYIEIGLSYESEGRISISIKDNGNGIPEHILGRIGEPFFTTKEKGTGLGLLVCRKIVEAHNGVLKLSNNKLGGATVNVVLPEYHRKPGEFKI</sequence>
<dbReference type="SUPFAM" id="SSF47384">
    <property type="entry name" value="Homodimeric domain of signal transducing histidine kinase"/>
    <property type="match status" value="1"/>
</dbReference>
<dbReference type="Gene3D" id="1.10.287.130">
    <property type="match status" value="1"/>
</dbReference>
<dbReference type="Proteomes" id="UP001164803">
    <property type="component" value="Chromosome"/>
</dbReference>
<dbReference type="SMART" id="SM00388">
    <property type="entry name" value="HisKA"/>
    <property type="match status" value="1"/>
</dbReference>
<dbReference type="InterPro" id="IPR000014">
    <property type="entry name" value="PAS"/>
</dbReference>
<keyword evidence="5" id="KW-0547">Nucleotide-binding</keyword>
<gene>
    <name evidence="10" type="ORF">NZD86_07280</name>
</gene>
<accession>A0ABY6Z5W5</accession>
<evidence type="ECO:0000256" key="7">
    <source>
        <dbReference type="ARBA" id="ARBA00022840"/>
    </source>
</evidence>
<protein>
    <recommendedName>
        <fullName evidence="2">histidine kinase</fullName>
        <ecNumber evidence="2">2.7.13.3</ecNumber>
    </recommendedName>
</protein>
<dbReference type="PRINTS" id="PR00344">
    <property type="entry name" value="BCTRLSENSOR"/>
</dbReference>
<evidence type="ECO:0000256" key="4">
    <source>
        <dbReference type="ARBA" id="ARBA00022679"/>
    </source>
</evidence>